<keyword evidence="1" id="KW-0805">Transcription regulation</keyword>
<feature type="domain" description="HTH lacI-type" evidence="4">
    <location>
        <begin position="3"/>
        <end position="57"/>
    </location>
</feature>
<dbReference type="InterPro" id="IPR010982">
    <property type="entry name" value="Lambda_DNA-bd_dom_sf"/>
</dbReference>
<evidence type="ECO:0000256" key="3">
    <source>
        <dbReference type="ARBA" id="ARBA00023163"/>
    </source>
</evidence>
<dbReference type="PANTHER" id="PTHR30146:SF109">
    <property type="entry name" value="HTH-TYPE TRANSCRIPTIONAL REGULATOR GALS"/>
    <property type="match status" value="1"/>
</dbReference>
<dbReference type="Pfam" id="PF00356">
    <property type="entry name" value="LacI"/>
    <property type="match status" value="1"/>
</dbReference>
<dbReference type="GO" id="GO:0000976">
    <property type="term" value="F:transcription cis-regulatory region binding"/>
    <property type="evidence" value="ECO:0007669"/>
    <property type="project" value="TreeGrafter"/>
</dbReference>
<dbReference type="Pfam" id="PF13377">
    <property type="entry name" value="Peripla_BP_3"/>
    <property type="match status" value="1"/>
</dbReference>
<dbReference type="InterPro" id="IPR000843">
    <property type="entry name" value="HTH_LacI"/>
</dbReference>
<reference evidence="5 6" key="1">
    <citation type="submission" date="2020-07" db="EMBL/GenBank/DDBJ databases">
        <title>Sequencing the genomes of 1000 actinobacteria strains.</title>
        <authorList>
            <person name="Klenk H.-P."/>
        </authorList>
    </citation>
    <scope>NUCLEOTIDE SEQUENCE [LARGE SCALE GENOMIC DNA]</scope>
    <source>
        <strain evidence="5 6">DSM 44442</strain>
    </source>
</reference>
<comment type="caution">
    <text evidence="5">The sequence shown here is derived from an EMBL/GenBank/DDBJ whole genome shotgun (WGS) entry which is preliminary data.</text>
</comment>
<evidence type="ECO:0000256" key="1">
    <source>
        <dbReference type="ARBA" id="ARBA00023015"/>
    </source>
</evidence>
<accession>A0A7Z0EI31</accession>
<dbReference type="SUPFAM" id="SSF47413">
    <property type="entry name" value="lambda repressor-like DNA-binding domains"/>
    <property type="match status" value="1"/>
</dbReference>
<dbReference type="PROSITE" id="PS50932">
    <property type="entry name" value="HTH_LACI_2"/>
    <property type="match status" value="1"/>
</dbReference>
<dbReference type="PROSITE" id="PS00356">
    <property type="entry name" value="HTH_LACI_1"/>
    <property type="match status" value="1"/>
</dbReference>
<proteinExistence type="predicted"/>
<organism evidence="5 6">
    <name type="scientific">Nocardiopsis aegyptia</name>
    <dbReference type="NCBI Taxonomy" id="220378"/>
    <lineage>
        <taxon>Bacteria</taxon>
        <taxon>Bacillati</taxon>
        <taxon>Actinomycetota</taxon>
        <taxon>Actinomycetes</taxon>
        <taxon>Streptosporangiales</taxon>
        <taxon>Nocardiopsidaceae</taxon>
        <taxon>Nocardiopsis</taxon>
    </lineage>
</organism>
<dbReference type="Proteomes" id="UP000572051">
    <property type="component" value="Unassembled WGS sequence"/>
</dbReference>
<name>A0A7Z0EI31_9ACTN</name>
<dbReference type="Gene3D" id="3.40.50.2300">
    <property type="match status" value="2"/>
</dbReference>
<dbReference type="CDD" id="cd06267">
    <property type="entry name" value="PBP1_LacI_sugar_binding-like"/>
    <property type="match status" value="1"/>
</dbReference>
<dbReference type="CDD" id="cd01392">
    <property type="entry name" value="HTH_LacI"/>
    <property type="match status" value="1"/>
</dbReference>
<evidence type="ECO:0000313" key="6">
    <source>
        <dbReference type="Proteomes" id="UP000572051"/>
    </source>
</evidence>
<gene>
    <name evidence="5" type="ORF">HNR10_000185</name>
</gene>
<dbReference type="InterPro" id="IPR046335">
    <property type="entry name" value="LacI/GalR-like_sensor"/>
</dbReference>
<dbReference type="Gene3D" id="1.10.260.40">
    <property type="entry name" value="lambda repressor-like DNA-binding domains"/>
    <property type="match status" value="1"/>
</dbReference>
<dbReference type="PANTHER" id="PTHR30146">
    <property type="entry name" value="LACI-RELATED TRANSCRIPTIONAL REPRESSOR"/>
    <property type="match status" value="1"/>
</dbReference>
<evidence type="ECO:0000259" key="4">
    <source>
        <dbReference type="PROSITE" id="PS50932"/>
    </source>
</evidence>
<dbReference type="EMBL" id="JACCFS010000001">
    <property type="protein sequence ID" value="NYJ32304.1"/>
    <property type="molecule type" value="Genomic_DNA"/>
</dbReference>
<dbReference type="InterPro" id="IPR028082">
    <property type="entry name" value="Peripla_BP_I"/>
</dbReference>
<dbReference type="SUPFAM" id="SSF53822">
    <property type="entry name" value="Periplasmic binding protein-like I"/>
    <property type="match status" value="1"/>
</dbReference>
<sequence length="336" mass="35651">MGASLSDVANRAGVSTATVSRALRGLPSVAEGTRLRIVRIARELDYTITPSASRLASGRTHTVGVVAPYVNRWFFGEVIFGVEEVLRSRGFDLLLYNLADATSRDRFFDAMPLRRRVDAVAVLSMPLSPEQAAVLSGLDVPLGLVGADAEGFACVRIDDVAGAGSAVRHLIMLGHRDIAHISGGGPATHSFTTPRDRARAYRDVLEDAGIGYRPELEAVGDYTVAGGERAMSALLSGATRPSAVFAQSDEMAFGAMRAIRHSGLRVPEDISVVGFDNHELADVLDLTTVEQPVAEQGNLVAQILLDLVESGGEPPPTMTLPTGLVVRGSTRPVSPR</sequence>
<protein>
    <submittedName>
        <fullName evidence="5">DNA-binding LacI/PurR family transcriptional regulator</fullName>
    </submittedName>
</protein>
<keyword evidence="6" id="KW-1185">Reference proteome</keyword>
<evidence type="ECO:0000256" key="2">
    <source>
        <dbReference type="ARBA" id="ARBA00023125"/>
    </source>
</evidence>
<keyword evidence="3" id="KW-0804">Transcription</keyword>
<evidence type="ECO:0000313" key="5">
    <source>
        <dbReference type="EMBL" id="NYJ32304.1"/>
    </source>
</evidence>
<keyword evidence="2 5" id="KW-0238">DNA-binding</keyword>
<dbReference type="AlphaFoldDB" id="A0A7Z0EI31"/>
<dbReference type="RefSeq" id="WP_312889025.1">
    <property type="nucleotide sequence ID" value="NZ_JACCFS010000001.1"/>
</dbReference>
<dbReference type="GO" id="GO:0003700">
    <property type="term" value="F:DNA-binding transcription factor activity"/>
    <property type="evidence" value="ECO:0007669"/>
    <property type="project" value="TreeGrafter"/>
</dbReference>
<dbReference type="SMART" id="SM00354">
    <property type="entry name" value="HTH_LACI"/>
    <property type="match status" value="1"/>
</dbReference>